<sequence length="540" mass="56651">MLGDLLGSLGQTTGNAARRIGIPVPGGRADNSRLEQWLAQTSNTEVGADVTPCPVTLVVTTETRAGAVPVKGVTVSVDGTRLGVTTEKGELRGTASACNGALRLKAVYENSDRRVKREEFTLEITGIDAQAKRATGGAARNFISKVQDVFGSGEGGFPGDKDFTDSYAGSDLVTVGPGGIFEIHVRVKLATLSLTVPYRNQNDRSDSINGVASSGSILCMPSSAEMQARYWNIQKTETDKAGKVTRTAMDRLDIMQRSYARAPKTFSLSAFPRPWQDWGNLRGAMKDLADASNPSSFTVGNGPAGADVETIPGPYADALTELAARGVPAVTSTYATDGHVMIVIGAVVKHDGHSEWLILNDPNGTLASTDSIYGTLKLTGSVGLNGANAAADVRAVQEVLIRTGEYTGAPGAAINSADPNDPTIAAIRKFQGKNGDGVISPGGGTEARMNARVGEGARPTYSAAENERNGPTGDRGRHVYYNGDTSGAYSNTAKKIVNKFRLKGQAWTSVVEPVTALTKEQIAQRLDPGVPRAEPPASGQ</sequence>
<dbReference type="Proteomes" id="UP000015480">
    <property type="component" value="Chromosome"/>
</dbReference>
<dbReference type="PATRIC" id="fig|1367847.3.peg.85"/>
<dbReference type="HOGENOM" id="CLU_541641_0_0_5"/>
<protein>
    <submittedName>
        <fullName evidence="2">Uncharacterized protein</fullName>
    </submittedName>
</protein>
<evidence type="ECO:0000313" key="3">
    <source>
        <dbReference type="Proteomes" id="UP000015480"/>
    </source>
</evidence>
<dbReference type="KEGG" id="pami:JCM7686_0146"/>
<reference evidence="2 3" key="1">
    <citation type="journal article" date="2014" name="BMC Genomics">
        <title>Architecture and functions of a multipartite genome of the methylotrophic bacterium Paracoccus aminophilus JCM 7686, containing primary and secondary chromids.</title>
        <authorList>
            <person name="Dziewit L."/>
            <person name="Czarnecki J."/>
            <person name="Wibberg D."/>
            <person name="Radlinska M."/>
            <person name="Mrozek P."/>
            <person name="Szymczak M."/>
            <person name="Schluter A."/>
            <person name="Puhler A."/>
            <person name="Bartosik D."/>
        </authorList>
    </citation>
    <scope>NUCLEOTIDE SEQUENCE [LARGE SCALE GENOMIC DNA]</scope>
    <source>
        <strain evidence="2">JCM 7686</strain>
    </source>
</reference>
<proteinExistence type="predicted"/>
<organism evidence="2 3">
    <name type="scientific">Paracoccus aminophilus JCM 7686</name>
    <dbReference type="NCBI Taxonomy" id="1367847"/>
    <lineage>
        <taxon>Bacteria</taxon>
        <taxon>Pseudomonadati</taxon>
        <taxon>Pseudomonadota</taxon>
        <taxon>Alphaproteobacteria</taxon>
        <taxon>Rhodobacterales</taxon>
        <taxon>Paracoccaceae</taxon>
        <taxon>Paracoccus</taxon>
    </lineage>
</organism>
<dbReference type="EMBL" id="CP006650">
    <property type="protein sequence ID" value="AGT07257.1"/>
    <property type="molecule type" value="Genomic_DNA"/>
</dbReference>
<name>S5XQC8_PARAH</name>
<accession>S5XQC8</accession>
<keyword evidence="3" id="KW-1185">Reference proteome</keyword>
<feature type="region of interest" description="Disordered" evidence="1">
    <location>
        <begin position="455"/>
        <end position="477"/>
    </location>
</feature>
<evidence type="ECO:0000313" key="2">
    <source>
        <dbReference type="EMBL" id="AGT07257.1"/>
    </source>
</evidence>
<evidence type="ECO:0000256" key="1">
    <source>
        <dbReference type="SAM" id="MobiDB-lite"/>
    </source>
</evidence>
<gene>
    <name evidence="2" type="ORF">JCM7686_0146</name>
</gene>
<dbReference type="STRING" id="1367847.JCM7686_0146"/>
<dbReference type="AlphaFoldDB" id="S5XQC8"/>